<dbReference type="OrthoDB" id="9799909at2"/>
<dbReference type="Pfam" id="PF10263">
    <property type="entry name" value="SprT-like"/>
    <property type="match status" value="1"/>
</dbReference>
<protein>
    <recommendedName>
        <fullName evidence="4">Protein SprT-like</fullName>
    </recommendedName>
</protein>
<feature type="binding site" evidence="4">
    <location>
        <position position="73"/>
    </location>
    <ligand>
        <name>Zn(2+)</name>
        <dbReference type="ChEBI" id="CHEBI:29105"/>
    </ligand>
</feature>
<evidence type="ECO:0000256" key="2">
    <source>
        <dbReference type="ARBA" id="ARBA00022723"/>
    </source>
</evidence>
<dbReference type="RefSeq" id="WP_075399113.1">
    <property type="nucleotide sequence ID" value="NZ_MSDU01000030.1"/>
</dbReference>
<accession>A0A1Q8Q3F6</accession>
<dbReference type="HAMAP" id="MF_00745">
    <property type="entry name" value="SprT_like"/>
    <property type="match status" value="1"/>
</dbReference>
<organism evidence="6 7">
    <name type="scientific">Domibacillus antri</name>
    <dbReference type="NCBI Taxonomy" id="1714264"/>
    <lineage>
        <taxon>Bacteria</taxon>
        <taxon>Bacillati</taxon>
        <taxon>Bacillota</taxon>
        <taxon>Bacilli</taxon>
        <taxon>Bacillales</taxon>
        <taxon>Bacillaceae</taxon>
        <taxon>Domibacillus</taxon>
    </lineage>
</organism>
<dbReference type="InterPro" id="IPR023524">
    <property type="entry name" value="Uncharacterised_SprT-like"/>
</dbReference>
<feature type="active site" evidence="4">
    <location>
        <position position="70"/>
    </location>
</feature>
<dbReference type="GO" id="GO:0005737">
    <property type="term" value="C:cytoplasm"/>
    <property type="evidence" value="ECO:0007669"/>
    <property type="project" value="UniProtKB-SubCell"/>
</dbReference>
<dbReference type="Proteomes" id="UP000185568">
    <property type="component" value="Unassembled WGS sequence"/>
</dbReference>
<comment type="caution">
    <text evidence="6">The sequence shown here is derived from an EMBL/GenBank/DDBJ whole genome shotgun (WGS) entry which is preliminary data.</text>
</comment>
<dbReference type="GO" id="GO:0006950">
    <property type="term" value="P:response to stress"/>
    <property type="evidence" value="ECO:0007669"/>
    <property type="project" value="UniProtKB-ARBA"/>
</dbReference>
<dbReference type="EMBL" id="MSDU01000030">
    <property type="protein sequence ID" value="OLN21811.1"/>
    <property type="molecule type" value="Genomic_DNA"/>
</dbReference>
<dbReference type="AlphaFoldDB" id="A0A1Q8Q3F6"/>
<name>A0A1Q8Q3F6_9BACI</name>
<comment type="cofactor">
    <cofactor evidence="4">
        <name>Zn(2+)</name>
        <dbReference type="ChEBI" id="CHEBI:29105"/>
    </cofactor>
    <text evidence="4">Binds 1 zinc ion.</text>
</comment>
<keyword evidence="2 4" id="KW-0479">Metal-binding</keyword>
<evidence type="ECO:0000313" key="7">
    <source>
        <dbReference type="Proteomes" id="UP000185568"/>
    </source>
</evidence>
<dbReference type="InterPro" id="IPR006640">
    <property type="entry name" value="SprT-like_domain"/>
</dbReference>
<dbReference type="SMART" id="SM00731">
    <property type="entry name" value="SprT"/>
    <property type="match status" value="1"/>
</dbReference>
<dbReference type="NCBIfam" id="NF003339">
    <property type="entry name" value="PRK04351.1"/>
    <property type="match status" value="1"/>
</dbReference>
<comment type="subcellular location">
    <subcellularLocation>
        <location evidence="4">Cytoplasm</location>
    </subcellularLocation>
</comment>
<gene>
    <name evidence="6" type="ORF">BTO30_12720</name>
</gene>
<keyword evidence="1 4" id="KW-0963">Cytoplasm</keyword>
<proteinExistence type="inferred from homology"/>
<feature type="binding site" evidence="4">
    <location>
        <position position="69"/>
    </location>
    <ligand>
        <name>Zn(2+)</name>
        <dbReference type="ChEBI" id="CHEBI:29105"/>
    </ligand>
</feature>
<keyword evidence="3 4" id="KW-0862">Zinc</keyword>
<evidence type="ECO:0000259" key="5">
    <source>
        <dbReference type="SMART" id="SM00731"/>
    </source>
</evidence>
<dbReference type="GO" id="GO:0008270">
    <property type="term" value="F:zinc ion binding"/>
    <property type="evidence" value="ECO:0007669"/>
    <property type="project" value="UniProtKB-UniRule"/>
</dbReference>
<reference evidence="6 7" key="1">
    <citation type="submission" date="2016-12" db="EMBL/GenBank/DDBJ databases">
        <title>Domibacillus antri genome sequencing.</title>
        <authorList>
            <person name="Verma A."/>
            <person name="Krishnamurthi S."/>
        </authorList>
    </citation>
    <scope>NUCLEOTIDE SEQUENCE [LARGE SCALE GENOMIC DNA]</scope>
    <source>
        <strain evidence="6 7">XD80</strain>
    </source>
</reference>
<evidence type="ECO:0000256" key="1">
    <source>
        <dbReference type="ARBA" id="ARBA00022490"/>
    </source>
</evidence>
<feature type="domain" description="SprT-like" evidence="5">
    <location>
        <begin position="6"/>
        <end position="153"/>
    </location>
</feature>
<evidence type="ECO:0000256" key="3">
    <source>
        <dbReference type="ARBA" id="ARBA00022833"/>
    </source>
</evidence>
<evidence type="ECO:0000256" key="4">
    <source>
        <dbReference type="HAMAP-Rule" id="MF_00745"/>
    </source>
</evidence>
<evidence type="ECO:0000313" key="6">
    <source>
        <dbReference type="EMBL" id="OLN21811.1"/>
    </source>
</evidence>
<comment type="similarity">
    <text evidence="4">Belongs to the SprT family.</text>
</comment>
<dbReference type="STRING" id="1714264.BTO30_12720"/>
<keyword evidence="7" id="KW-1185">Reference proteome</keyword>
<sequence>MNVTDEIVQKLTERLSMQFFKRPFLHQAYINKRLRTTGGRYLLDSHHIEVNEKYAIEYGEEELIGIIKHELCHYHLHLQGKGYKHRDRDFQKMLAETDSPRYCRALPGNKALKKEQSVIYYSCLQCGIIYKRRRKMNVNKYVCGSCRGRLKEMNA</sequence>